<sequence>MSARATRAMKRKADDHKSADSTKRQQLDVADQGLDNYKGSPEQETAESNSIYDGNDAASDSASPPAETQTVEATSISTSRRGRKFPSDMKTIKCTFPGCDKTFNRPARLVSHLRSHNNDRIHRCTYEGCDKSYLEEKHLTQHIKGSHTHEKNYVCDVEGCGKAFVTNTRLKRHAAVHEGAERFRCRDYEGCSLSFRKRETLQRHIRTEHLGQAGFPCPQDGCEEGFDSAGALRRHTEREHGQLRFWCDECAKETDEDGEEKRVGFTTLNLLKTHARTEHRACPFCDKKIGRQSLLEEHMENVHSGKSVEERKDVPCNYPGCDSMFTRKSNMMTHYRSAHEGRKFVCGEVNTFNTPDIADWNWQEEGCKATFVSKLKLEEHIRFVHLGRKRPERTITLNLDGPHELDEMTAAVDKKRLPCNVLGCEAKFIRYADLNKHLQVHQTQALRPDAGYGKQEQPDAAVGGGYEHQDFILAAPQEGYGNQDHILVAADGGYGDQGHVLETNSPYGTPIDGYGNQGHILDDLKNEPGIPDMAGETTHGLIIDPELQVSPMDMLFQGQSDHQQNQQPNQQHLDEAFYPALTTVLGGDHHANTDWSMMNELLGHGQY</sequence>
<reference evidence="12" key="2">
    <citation type="submission" date="2023-05" db="EMBL/GenBank/DDBJ databases">
        <authorList>
            <consortium name="Lawrence Berkeley National Laboratory"/>
            <person name="Steindorff A."/>
            <person name="Hensen N."/>
            <person name="Bonometti L."/>
            <person name="Westerberg I."/>
            <person name="Brannstrom I.O."/>
            <person name="Guillou S."/>
            <person name="Cros-Aarteil S."/>
            <person name="Calhoun S."/>
            <person name="Haridas S."/>
            <person name="Kuo A."/>
            <person name="Mondo S."/>
            <person name="Pangilinan J."/>
            <person name="Riley R."/>
            <person name="Labutti K."/>
            <person name="Andreopoulos B."/>
            <person name="Lipzen A."/>
            <person name="Chen C."/>
            <person name="Yanf M."/>
            <person name="Daum C."/>
            <person name="Ng V."/>
            <person name="Clum A."/>
            <person name="Ohm R."/>
            <person name="Martin F."/>
            <person name="Silar P."/>
            <person name="Natvig D."/>
            <person name="Lalanne C."/>
            <person name="Gautier V."/>
            <person name="Ament-Velasquez S.L."/>
            <person name="Kruys A."/>
            <person name="Hutchinson M.I."/>
            <person name="Powell A.J."/>
            <person name="Barry K."/>
            <person name="Miller A.N."/>
            <person name="Grigoriev I.V."/>
            <person name="Debuchy R."/>
            <person name="Gladieux P."/>
            <person name="Thoren M.H."/>
            <person name="Johannesson H."/>
        </authorList>
    </citation>
    <scope>NUCLEOTIDE SEQUENCE</scope>
    <source>
        <strain evidence="12">CBS 892.96</strain>
    </source>
</reference>
<feature type="domain" description="C2H2-type" evidence="11">
    <location>
        <begin position="417"/>
        <end position="446"/>
    </location>
</feature>
<feature type="domain" description="C2H2-type" evidence="11">
    <location>
        <begin position="92"/>
        <end position="121"/>
    </location>
</feature>
<proteinExistence type="predicted"/>
<organism evidence="12 13">
    <name type="scientific">Triangularia setosa</name>
    <dbReference type="NCBI Taxonomy" id="2587417"/>
    <lineage>
        <taxon>Eukaryota</taxon>
        <taxon>Fungi</taxon>
        <taxon>Dikarya</taxon>
        <taxon>Ascomycota</taxon>
        <taxon>Pezizomycotina</taxon>
        <taxon>Sordariomycetes</taxon>
        <taxon>Sordariomycetidae</taxon>
        <taxon>Sordariales</taxon>
        <taxon>Podosporaceae</taxon>
        <taxon>Triangularia</taxon>
    </lineage>
</organism>
<keyword evidence="2" id="KW-0479">Metal-binding</keyword>
<keyword evidence="5" id="KW-0862">Zinc</keyword>
<feature type="domain" description="C2H2-type" evidence="11">
    <location>
        <begin position="183"/>
        <end position="214"/>
    </location>
</feature>
<dbReference type="GO" id="GO:0000978">
    <property type="term" value="F:RNA polymerase II cis-regulatory region sequence-specific DNA binding"/>
    <property type="evidence" value="ECO:0007669"/>
    <property type="project" value="UniProtKB-ARBA"/>
</dbReference>
<dbReference type="GO" id="GO:0000981">
    <property type="term" value="F:DNA-binding transcription factor activity, RNA polymerase II-specific"/>
    <property type="evidence" value="ECO:0007669"/>
    <property type="project" value="UniProtKB-ARBA"/>
</dbReference>
<feature type="compositionally biased region" description="Polar residues" evidence="10">
    <location>
        <begin position="42"/>
        <end position="52"/>
    </location>
</feature>
<evidence type="ECO:0000256" key="5">
    <source>
        <dbReference type="ARBA" id="ARBA00022833"/>
    </source>
</evidence>
<dbReference type="InterPro" id="IPR051061">
    <property type="entry name" value="Zinc_finger_trans_reg"/>
</dbReference>
<dbReference type="FunFam" id="3.30.160.60:FF:000125">
    <property type="entry name" value="Putative zinc finger protein 143"/>
    <property type="match status" value="1"/>
</dbReference>
<comment type="caution">
    <text evidence="12">The sequence shown here is derived from an EMBL/GenBank/DDBJ whole genome shotgun (WGS) entry which is preliminary data.</text>
</comment>
<evidence type="ECO:0000256" key="6">
    <source>
        <dbReference type="ARBA" id="ARBA00023015"/>
    </source>
</evidence>
<gene>
    <name evidence="12" type="ORF">QBC36DRAFT_341352</name>
</gene>
<accession>A0AAN6VWL0</accession>
<dbReference type="InterPro" id="IPR013087">
    <property type="entry name" value="Znf_C2H2_type"/>
</dbReference>
<dbReference type="GO" id="GO:0005634">
    <property type="term" value="C:nucleus"/>
    <property type="evidence" value="ECO:0007669"/>
    <property type="project" value="UniProtKB-SubCell"/>
</dbReference>
<evidence type="ECO:0000259" key="11">
    <source>
        <dbReference type="PROSITE" id="PS50157"/>
    </source>
</evidence>
<feature type="region of interest" description="Disordered" evidence="10">
    <location>
        <begin position="1"/>
        <end position="85"/>
    </location>
</feature>
<reference evidence="12" key="1">
    <citation type="journal article" date="2023" name="Mol. Phylogenet. Evol.">
        <title>Genome-scale phylogeny and comparative genomics of the fungal order Sordariales.</title>
        <authorList>
            <person name="Hensen N."/>
            <person name="Bonometti L."/>
            <person name="Westerberg I."/>
            <person name="Brannstrom I.O."/>
            <person name="Guillou S."/>
            <person name="Cros-Aarteil S."/>
            <person name="Calhoun S."/>
            <person name="Haridas S."/>
            <person name="Kuo A."/>
            <person name="Mondo S."/>
            <person name="Pangilinan J."/>
            <person name="Riley R."/>
            <person name="LaButti K."/>
            <person name="Andreopoulos B."/>
            <person name="Lipzen A."/>
            <person name="Chen C."/>
            <person name="Yan M."/>
            <person name="Daum C."/>
            <person name="Ng V."/>
            <person name="Clum A."/>
            <person name="Steindorff A."/>
            <person name="Ohm R.A."/>
            <person name="Martin F."/>
            <person name="Silar P."/>
            <person name="Natvig D.O."/>
            <person name="Lalanne C."/>
            <person name="Gautier V."/>
            <person name="Ament-Velasquez S.L."/>
            <person name="Kruys A."/>
            <person name="Hutchinson M.I."/>
            <person name="Powell A.J."/>
            <person name="Barry K."/>
            <person name="Miller A.N."/>
            <person name="Grigoriev I.V."/>
            <person name="Debuchy R."/>
            <person name="Gladieux P."/>
            <person name="Hiltunen Thoren M."/>
            <person name="Johannesson H."/>
        </authorList>
    </citation>
    <scope>NUCLEOTIDE SEQUENCE</scope>
    <source>
        <strain evidence="12">CBS 892.96</strain>
    </source>
</reference>
<evidence type="ECO:0000313" key="12">
    <source>
        <dbReference type="EMBL" id="KAK4170756.1"/>
    </source>
</evidence>
<name>A0AAN6VWL0_9PEZI</name>
<dbReference type="PANTHER" id="PTHR46179:SF13">
    <property type="entry name" value="C2H2-TYPE DOMAIN-CONTAINING PROTEIN"/>
    <property type="match status" value="1"/>
</dbReference>
<dbReference type="GO" id="GO:0008270">
    <property type="term" value="F:zinc ion binding"/>
    <property type="evidence" value="ECO:0007669"/>
    <property type="project" value="UniProtKB-KW"/>
</dbReference>
<evidence type="ECO:0000256" key="4">
    <source>
        <dbReference type="ARBA" id="ARBA00022771"/>
    </source>
</evidence>
<dbReference type="AlphaFoldDB" id="A0AAN6VWL0"/>
<comment type="subcellular location">
    <subcellularLocation>
        <location evidence="1">Nucleus</location>
    </subcellularLocation>
</comment>
<evidence type="ECO:0000256" key="1">
    <source>
        <dbReference type="ARBA" id="ARBA00004123"/>
    </source>
</evidence>
<keyword evidence="3" id="KW-0677">Repeat</keyword>
<keyword evidence="6" id="KW-0805">Transcription regulation</keyword>
<dbReference type="InterPro" id="IPR036236">
    <property type="entry name" value="Znf_C2H2_sf"/>
</dbReference>
<evidence type="ECO:0000256" key="3">
    <source>
        <dbReference type="ARBA" id="ARBA00022737"/>
    </source>
</evidence>
<feature type="domain" description="C2H2-type" evidence="11">
    <location>
        <begin position="153"/>
        <end position="182"/>
    </location>
</feature>
<dbReference type="Gene3D" id="3.30.160.60">
    <property type="entry name" value="Classic Zinc Finger"/>
    <property type="match status" value="6"/>
</dbReference>
<evidence type="ECO:0000256" key="8">
    <source>
        <dbReference type="ARBA" id="ARBA00023242"/>
    </source>
</evidence>
<dbReference type="SMART" id="SM00355">
    <property type="entry name" value="ZnF_C2H2"/>
    <property type="match status" value="10"/>
</dbReference>
<dbReference type="PANTHER" id="PTHR46179">
    <property type="entry name" value="ZINC FINGER PROTEIN"/>
    <property type="match status" value="1"/>
</dbReference>
<protein>
    <recommendedName>
        <fullName evidence="11">C2H2-type domain-containing protein</fullName>
    </recommendedName>
</protein>
<evidence type="ECO:0000256" key="9">
    <source>
        <dbReference type="PROSITE-ProRule" id="PRU00042"/>
    </source>
</evidence>
<feature type="domain" description="C2H2-type" evidence="11">
    <location>
        <begin position="314"/>
        <end position="344"/>
    </location>
</feature>
<dbReference type="EMBL" id="MU866787">
    <property type="protein sequence ID" value="KAK4170756.1"/>
    <property type="molecule type" value="Genomic_DNA"/>
</dbReference>
<dbReference type="Pfam" id="PF00096">
    <property type="entry name" value="zf-C2H2"/>
    <property type="match status" value="4"/>
</dbReference>
<feature type="compositionally biased region" description="Low complexity" evidence="10">
    <location>
        <begin position="56"/>
        <end position="66"/>
    </location>
</feature>
<keyword evidence="13" id="KW-1185">Reference proteome</keyword>
<keyword evidence="8" id="KW-0539">Nucleus</keyword>
<dbReference type="SUPFAM" id="SSF57667">
    <property type="entry name" value="beta-beta-alpha zinc fingers"/>
    <property type="match status" value="3"/>
</dbReference>
<feature type="domain" description="C2H2-type" evidence="11">
    <location>
        <begin position="122"/>
        <end position="152"/>
    </location>
</feature>
<keyword evidence="7" id="KW-0804">Transcription</keyword>
<keyword evidence="4 9" id="KW-0863">Zinc-finger</keyword>
<evidence type="ECO:0000256" key="2">
    <source>
        <dbReference type="ARBA" id="ARBA00022723"/>
    </source>
</evidence>
<feature type="domain" description="C2H2-type" evidence="11">
    <location>
        <begin position="215"/>
        <end position="245"/>
    </location>
</feature>
<evidence type="ECO:0000256" key="10">
    <source>
        <dbReference type="SAM" id="MobiDB-lite"/>
    </source>
</evidence>
<feature type="compositionally biased region" description="Basic and acidic residues" evidence="10">
    <location>
        <begin position="11"/>
        <end position="26"/>
    </location>
</feature>
<dbReference type="PROSITE" id="PS00028">
    <property type="entry name" value="ZINC_FINGER_C2H2_1"/>
    <property type="match status" value="7"/>
</dbReference>
<dbReference type="Proteomes" id="UP001302321">
    <property type="component" value="Unassembled WGS sequence"/>
</dbReference>
<evidence type="ECO:0000256" key="7">
    <source>
        <dbReference type="ARBA" id="ARBA00023163"/>
    </source>
</evidence>
<dbReference type="PROSITE" id="PS50157">
    <property type="entry name" value="ZINC_FINGER_C2H2_2"/>
    <property type="match status" value="8"/>
</dbReference>
<feature type="compositionally biased region" description="Polar residues" evidence="10">
    <location>
        <begin position="67"/>
        <end position="79"/>
    </location>
</feature>
<feature type="domain" description="C2H2-type" evidence="11">
    <location>
        <begin position="280"/>
        <end position="308"/>
    </location>
</feature>
<evidence type="ECO:0000313" key="13">
    <source>
        <dbReference type="Proteomes" id="UP001302321"/>
    </source>
</evidence>